<evidence type="ECO:0000256" key="3">
    <source>
        <dbReference type="ARBA" id="ARBA00022723"/>
    </source>
</evidence>
<evidence type="ECO:0000313" key="11">
    <source>
        <dbReference type="EMBL" id="SIM52500.1"/>
    </source>
</evidence>
<evidence type="ECO:0000256" key="4">
    <source>
        <dbReference type="ARBA" id="ARBA00022741"/>
    </source>
</evidence>
<reference evidence="12" key="2">
    <citation type="submission" date="2016-06" db="EMBL/GenBank/DDBJ databases">
        <authorList>
            <person name="Olsen C.W."/>
            <person name="Carey S."/>
            <person name="Hinshaw L."/>
            <person name="Karasin A.I."/>
        </authorList>
    </citation>
    <scope>NUCLEOTIDE SEQUENCE [LARGE SCALE GENOMIC DNA]</scope>
    <source>
        <strain evidence="12">PM4</strain>
    </source>
</reference>
<feature type="domain" description="GTP cyclohydrolase II" evidence="10">
    <location>
        <begin position="6"/>
        <end position="167"/>
    </location>
</feature>
<accession>A0A1N5TVU2</accession>
<comment type="similarity">
    <text evidence="9">Belongs to the GTP cyclohydrolase II family.</text>
</comment>
<feature type="binding site" evidence="9">
    <location>
        <position position="68"/>
    </location>
    <ligand>
        <name>GTP</name>
        <dbReference type="ChEBI" id="CHEBI:37565"/>
    </ligand>
</feature>
<evidence type="ECO:0000256" key="7">
    <source>
        <dbReference type="ARBA" id="ARBA00023134"/>
    </source>
</evidence>
<dbReference type="SUPFAM" id="SSF142695">
    <property type="entry name" value="RibA-like"/>
    <property type="match status" value="1"/>
</dbReference>
<feature type="binding site" evidence="9">
    <location>
        <position position="147"/>
    </location>
    <ligand>
        <name>GTP</name>
        <dbReference type="ChEBI" id="CHEBI:37565"/>
    </ligand>
</feature>
<dbReference type="AlphaFoldDB" id="A0A1N5TVU2"/>
<feature type="binding site" evidence="9">
    <location>
        <position position="152"/>
    </location>
    <ligand>
        <name>GTP</name>
        <dbReference type="ChEBI" id="CHEBI:37565"/>
    </ligand>
</feature>
<feature type="binding site" evidence="9">
    <location>
        <position position="112"/>
    </location>
    <ligand>
        <name>GTP</name>
        <dbReference type="ChEBI" id="CHEBI:37565"/>
    </ligand>
</feature>
<dbReference type="FunFam" id="3.40.50.10990:FF:000002">
    <property type="entry name" value="GTP cyclohydrolase-2"/>
    <property type="match status" value="1"/>
</dbReference>
<evidence type="ECO:0000256" key="1">
    <source>
        <dbReference type="ARBA" id="ARBA00004853"/>
    </source>
</evidence>
<keyword evidence="3 9" id="KW-0479">Metal-binding</keyword>
<feature type="active site" description="Proton acceptor" evidence="9">
    <location>
        <position position="124"/>
    </location>
</feature>
<dbReference type="GO" id="GO:0008270">
    <property type="term" value="F:zinc ion binding"/>
    <property type="evidence" value="ECO:0007669"/>
    <property type="project" value="UniProtKB-UniRule"/>
</dbReference>
<reference evidence="13" key="3">
    <citation type="submission" date="2016-06" db="EMBL/GenBank/DDBJ databases">
        <authorList>
            <person name="Toshchakov V.S."/>
        </authorList>
    </citation>
    <scope>NUCLEOTIDE SEQUENCE [LARGE SCALE GENOMIC DNA]</scope>
    <source>
        <strain>PM4 (JCM 30641</strain>
        <strain evidence="13">\VKM B-2940)</strain>
    </source>
</reference>
<evidence type="ECO:0000259" key="10">
    <source>
        <dbReference type="Pfam" id="PF00925"/>
    </source>
</evidence>
<feature type="binding site" evidence="9">
    <location>
        <position position="63"/>
    </location>
    <ligand>
        <name>Zn(2+)</name>
        <dbReference type="ChEBI" id="CHEBI:29105"/>
        <note>catalytic</note>
    </ligand>
</feature>
<dbReference type="GO" id="GO:0003935">
    <property type="term" value="F:GTP cyclohydrolase II activity"/>
    <property type="evidence" value="ECO:0007669"/>
    <property type="project" value="UniProtKB-UniRule"/>
</dbReference>
<keyword evidence="4 9" id="KW-0547">Nucleotide-binding</keyword>
<evidence type="ECO:0000313" key="13">
    <source>
        <dbReference type="Proteomes" id="UP000187822"/>
    </source>
</evidence>
<comment type="cofactor">
    <cofactor evidence="9">
        <name>Zn(2+)</name>
        <dbReference type="ChEBI" id="CHEBI:29105"/>
    </cofactor>
    <text evidence="9">Binds 1 zinc ion per subunit.</text>
</comment>
<feature type="binding site" evidence="9">
    <location>
        <position position="65"/>
    </location>
    <ligand>
        <name>Zn(2+)</name>
        <dbReference type="ChEBI" id="CHEBI:29105"/>
        <note>catalytic</note>
    </ligand>
</feature>
<name>A0A1N5TVU2_9ARCH</name>
<keyword evidence="5 9" id="KW-0378">Hydrolase</keyword>
<dbReference type="Proteomes" id="UP000187822">
    <property type="component" value="Chromosome I"/>
</dbReference>
<dbReference type="EC" id="3.5.4.25" evidence="9"/>
<dbReference type="GO" id="GO:0005829">
    <property type="term" value="C:cytosol"/>
    <property type="evidence" value="ECO:0007669"/>
    <property type="project" value="TreeGrafter"/>
</dbReference>
<dbReference type="EMBL" id="LT719092">
    <property type="protein sequence ID" value="SJK84563.1"/>
    <property type="molecule type" value="Genomic_DNA"/>
</dbReference>
<dbReference type="UniPathway" id="UPA00275">
    <property type="reaction ID" value="UER00400"/>
</dbReference>
<feature type="active site" description="Nucleophile" evidence="9">
    <location>
        <position position="126"/>
    </location>
</feature>
<evidence type="ECO:0000256" key="9">
    <source>
        <dbReference type="HAMAP-Rule" id="MF_00179"/>
    </source>
</evidence>
<reference evidence="11 14" key="1">
    <citation type="submission" date="2016-04" db="EMBL/GenBank/DDBJ databases">
        <authorList>
            <person name="Evans L.H."/>
            <person name="Alamgir A."/>
            <person name="Owens N."/>
            <person name="Weber N.D."/>
            <person name="Virtaneva K."/>
            <person name="Barbian K."/>
            <person name="Babar A."/>
            <person name="Rosenke K."/>
        </authorList>
    </citation>
    <scope>NUCLEOTIDE SEQUENCE [LARGE SCALE GENOMIC DNA]</scope>
    <source>
        <strain evidence="11">S5</strain>
        <strain evidence="14">S5(T) (JCM 30642 \VKM B-2941)</strain>
    </source>
</reference>
<proteinExistence type="inferred from homology"/>
<dbReference type="CDD" id="cd00641">
    <property type="entry name" value="GTP_cyclohydro2"/>
    <property type="match status" value="1"/>
</dbReference>
<dbReference type="GO" id="GO:0008686">
    <property type="term" value="F:3,4-dihydroxy-2-butanone-4-phosphate synthase activity"/>
    <property type="evidence" value="ECO:0007669"/>
    <property type="project" value="TreeGrafter"/>
</dbReference>
<dbReference type="KEGG" id="cdiv:CPM_0705"/>
<organism evidence="11 14">
    <name type="scientific">Cuniculiplasma divulgatum</name>
    <dbReference type="NCBI Taxonomy" id="1673428"/>
    <lineage>
        <taxon>Archaea</taxon>
        <taxon>Methanobacteriati</taxon>
        <taxon>Thermoplasmatota</taxon>
        <taxon>Thermoplasmata</taxon>
        <taxon>Thermoplasmatales</taxon>
        <taxon>Cuniculiplasmataceae</taxon>
        <taxon>Cuniculiplasma</taxon>
    </lineage>
</organism>
<dbReference type="HAMAP" id="MF_00179">
    <property type="entry name" value="RibA"/>
    <property type="match status" value="1"/>
</dbReference>
<sequence length="192" mass="21702">MITLAAKAKLPTLAGFFDIYTFNDGEPNENAVIVKGDVTGKENVPVRIHSECLTGDVFGSKRCDCRDQLLKSLVYLGEQPYGMLIYLRQEGRGIGLVNKIKAYSLQEEGYDTVEANLKLGLPADQRDYTFAVDVINYFRIKSVKLMTNNPEKIKFLEENGINVSGRISIKSQTTEYNKFYLMTKKEKMGHQI</sequence>
<dbReference type="InterPro" id="IPR036144">
    <property type="entry name" value="RibA-like_sf"/>
</dbReference>
<evidence type="ECO:0000256" key="2">
    <source>
        <dbReference type="ARBA" id="ARBA00022619"/>
    </source>
</evidence>
<comment type="catalytic activity">
    <reaction evidence="8 9">
        <text>GTP + 4 H2O = 2,5-diamino-6-hydroxy-4-(5-phosphoribosylamino)-pyrimidine + formate + 2 phosphate + 3 H(+)</text>
        <dbReference type="Rhea" id="RHEA:23704"/>
        <dbReference type="ChEBI" id="CHEBI:15377"/>
        <dbReference type="ChEBI" id="CHEBI:15378"/>
        <dbReference type="ChEBI" id="CHEBI:15740"/>
        <dbReference type="ChEBI" id="CHEBI:37565"/>
        <dbReference type="ChEBI" id="CHEBI:43474"/>
        <dbReference type="ChEBI" id="CHEBI:58614"/>
        <dbReference type="EC" id="3.5.4.25"/>
    </reaction>
</comment>
<feature type="binding site" evidence="9">
    <location>
        <begin position="47"/>
        <end position="51"/>
    </location>
    <ligand>
        <name>GTP</name>
        <dbReference type="ChEBI" id="CHEBI:37565"/>
    </ligand>
</feature>
<comment type="function">
    <text evidence="9">Catalyzes the conversion of GTP to 2,5-diamino-6-ribosylamino-4(3H)-pyrimidinone 5'-phosphate (DARP), formate and pyrophosphate.</text>
</comment>
<dbReference type="GO" id="GO:0009231">
    <property type="term" value="P:riboflavin biosynthetic process"/>
    <property type="evidence" value="ECO:0007669"/>
    <property type="project" value="UniProtKB-UniRule"/>
</dbReference>
<comment type="pathway">
    <text evidence="1 9">Cofactor biosynthesis; riboflavin biosynthesis; 5-amino-6-(D-ribitylamino)uracil from GTP: step 1/4.</text>
</comment>
<keyword evidence="2 9" id="KW-0686">Riboflavin biosynthesis</keyword>
<keyword evidence="13" id="KW-1185">Reference proteome</keyword>
<protein>
    <recommendedName>
        <fullName evidence="9">GTP cyclohydrolase-2</fullName>
        <ecNumber evidence="9">3.5.4.25</ecNumber>
    </recommendedName>
    <alternativeName>
        <fullName evidence="9">GTP cyclohydrolase II</fullName>
    </alternativeName>
</protein>
<dbReference type="OrthoDB" id="25735at2157"/>
<evidence type="ECO:0000313" key="12">
    <source>
        <dbReference type="EMBL" id="SJK84563.1"/>
    </source>
</evidence>
<keyword evidence="7 9" id="KW-0342">GTP-binding</keyword>
<gene>
    <name evidence="9" type="primary">ribA</name>
    <name evidence="12" type="ORF">CPM_0705</name>
    <name evidence="11" type="ORF">CSP5_0707</name>
</gene>
<dbReference type="Pfam" id="PF00925">
    <property type="entry name" value="GTP_cyclohydro2"/>
    <property type="match status" value="1"/>
</dbReference>
<keyword evidence="6 9" id="KW-0862">Zinc</keyword>
<evidence type="ECO:0000313" key="14">
    <source>
        <dbReference type="Proteomes" id="UP000195607"/>
    </source>
</evidence>
<dbReference type="Proteomes" id="UP000195607">
    <property type="component" value="Chromosome I"/>
</dbReference>
<evidence type="ECO:0000256" key="6">
    <source>
        <dbReference type="ARBA" id="ARBA00022833"/>
    </source>
</evidence>
<dbReference type="PANTHER" id="PTHR21327">
    <property type="entry name" value="GTP CYCLOHYDROLASE II-RELATED"/>
    <property type="match status" value="1"/>
</dbReference>
<dbReference type="STRING" id="1673428.CPM_0705"/>
<dbReference type="InterPro" id="IPR000926">
    <property type="entry name" value="RibA"/>
</dbReference>
<dbReference type="NCBIfam" id="TIGR00505">
    <property type="entry name" value="ribA"/>
    <property type="match status" value="1"/>
</dbReference>
<dbReference type="InterPro" id="IPR032677">
    <property type="entry name" value="GTP_cyclohydro_II"/>
</dbReference>
<dbReference type="GeneID" id="41587985"/>
<dbReference type="PANTHER" id="PTHR21327:SF18">
    <property type="entry name" value="3,4-DIHYDROXY-2-BUTANONE 4-PHOSPHATE SYNTHASE"/>
    <property type="match status" value="1"/>
</dbReference>
<dbReference type="GO" id="GO:0005525">
    <property type="term" value="F:GTP binding"/>
    <property type="evidence" value="ECO:0007669"/>
    <property type="project" value="UniProtKB-KW"/>
</dbReference>
<feature type="binding site" evidence="9">
    <location>
        <position position="52"/>
    </location>
    <ligand>
        <name>Zn(2+)</name>
        <dbReference type="ChEBI" id="CHEBI:29105"/>
        <note>catalytic</note>
    </ligand>
</feature>
<dbReference type="EMBL" id="LT671858">
    <property type="protein sequence ID" value="SIM52500.1"/>
    <property type="molecule type" value="Genomic_DNA"/>
</dbReference>
<evidence type="ECO:0000256" key="8">
    <source>
        <dbReference type="ARBA" id="ARBA00049295"/>
    </source>
</evidence>
<evidence type="ECO:0000256" key="5">
    <source>
        <dbReference type="ARBA" id="ARBA00022801"/>
    </source>
</evidence>
<dbReference type="RefSeq" id="WP_077076073.1">
    <property type="nucleotide sequence ID" value="NZ_LT671858.1"/>
</dbReference>
<dbReference type="Gene3D" id="3.40.50.10990">
    <property type="entry name" value="GTP cyclohydrolase II"/>
    <property type="match status" value="1"/>
</dbReference>
<dbReference type="NCBIfam" id="NF001591">
    <property type="entry name" value="PRK00393.1"/>
    <property type="match status" value="1"/>
</dbReference>
<feature type="binding site" evidence="9">
    <location>
        <begin position="90"/>
        <end position="92"/>
    </location>
    <ligand>
        <name>GTP</name>
        <dbReference type="ChEBI" id="CHEBI:37565"/>
    </ligand>
</feature>